<dbReference type="EMBL" id="JAAOZC010000009">
    <property type="protein sequence ID" value="NIJ09221.1"/>
    <property type="molecule type" value="Genomic_DNA"/>
</dbReference>
<dbReference type="Gene3D" id="3.40.830.10">
    <property type="entry name" value="LigB-like"/>
    <property type="match status" value="1"/>
</dbReference>
<keyword evidence="3" id="KW-1185">Reference proteome</keyword>
<protein>
    <submittedName>
        <fullName evidence="2">Protocatechuate 4,5-dioxygenase beta chain</fullName>
        <ecNumber evidence="2">1.13.11.8</ecNumber>
    </submittedName>
</protein>
<dbReference type="Pfam" id="PF02900">
    <property type="entry name" value="LigB"/>
    <property type="match status" value="1"/>
</dbReference>
<accession>A0ABX0U025</accession>
<keyword evidence="2" id="KW-0560">Oxidoreductase</keyword>
<dbReference type="SUPFAM" id="SSF53213">
    <property type="entry name" value="LigB-like"/>
    <property type="match status" value="1"/>
</dbReference>
<dbReference type="EC" id="1.13.11.8" evidence="2"/>
<feature type="domain" description="Extradiol ring-cleavage dioxygenase class III enzyme subunit B" evidence="1">
    <location>
        <begin position="30"/>
        <end position="287"/>
    </location>
</feature>
<organism evidence="2 3">
    <name type="scientific">Sphingomonas vulcanisoli</name>
    <dbReference type="NCBI Taxonomy" id="1658060"/>
    <lineage>
        <taxon>Bacteria</taxon>
        <taxon>Pseudomonadati</taxon>
        <taxon>Pseudomonadota</taxon>
        <taxon>Alphaproteobacteria</taxon>
        <taxon>Sphingomonadales</taxon>
        <taxon>Sphingomonadaceae</taxon>
        <taxon>Sphingomonas</taxon>
    </lineage>
</organism>
<evidence type="ECO:0000313" key="3">
    <source>
        <dbReference type="Proteomes" id="UP000727456"/>
    </source>
</evidence>
<dbReference type="InterPro" id="IPR004183">
    <property type="entry name" value="Xdiol_dOase_suB"/>
</dbReference>
<dbReference type="Proteomes" id="UP000727456">
    <property type="component" value="Unassembled WGS sequence"/>
</dbReference>
<proteinExistence type="predicted"/>
<comment type="caution">
    <text evidence="2">The sequence shown here is derived from an EMBL/GenBank/DDBJ whole genome shotgun (WGS) entry which is preliminary data.</text>
</comment>
<gene>
    <name evidence="2" type="ORF">FHS31_002853</name>
</gene>
<evidence type="ECO:0000259" key="1">
    <source>
        <dbReference type="Pfam" id="PF02900"/>
    </source>
</evidence>
<dbReference type="GO" id="GO:0018579">
    <property type="term" value="F:protocatechuate 4,5-dioxygenase activity"/>
    <property type="evidence" value="ECO:0007669"/>
    <property type="project" value="UniProtKB-EC"/>
</dbReference>
<name>A0ABX0U025_9SPHN</name>
<reference evidence="2 3" key="1">
    <citation type="submission" date="2020-03" db="EMBL/GenBank/DDBJ databases">
        <title>Genomic Encyclopedia of Type Strains, Phase III (KMG-III): the genomes of soil and plant-associated and newly described type strains.</title>
        <authorList>
            <person name="Whitman W."/>
        </authorList>
    </citation>
    <scope>NUCLEOTIDE SEQUENCE [LARGE SCALE GENOMIC DNA]</scope>
    <source>
        <strain evidence="2 3">CECT 8804</strain>
    </source>
</reference>
<evidence type="ECO:0000313" key="2">
    <source>
        <dbReference type="EMBL" id="NIJ09221.1"/>
    </source>
</evidence>
<dbReference type="RefSeq" id="WP_167074635.1">
    <property type="nucleotide sequence ID" value="NZ_JAAOZC010000009.1"/>
</dbReference>
<sequence length="316" mass="35115">MYLKTESDWNRAWELLSLDRGVPQPASVELEDGPKLREYISRIDAGHAELKRQFDLYDPDICIIIGGDQNEMFDRSNVPQLMFFLGEREKAEYPGGPMPAKGQPYSPRMSNLPPMDIDIDVEFSKWLLDKLVKQEGFDIAFSYEAKPLARGHGLSHAFGNPASYLFEGNNTPTVIIYENTFDAPSLSAKRCYDLGAAIARLTRHDPRKIAIVGSGGLNHDPGGKRSGWIDEPMDRWFLEQLAQGNGRATQALYTFDSDTMVAGTGETRAWITTAGAMEEMGSRATILDYMPVAKGVTGLGLAYWLTDQQEHAVAAE</sequence>